<reference evidence="1" key="1">
    <citation type="journal article" date="2007" name="Science">
        <title>Draft genome of the filarial nematode parasite Brugia malayi.</title>
        <authorList>
            <person name="Ghedin E."/>
            <person name="Wang S."/>
            <person name="Spiro D."/>
            <person name="Caler E."/>
            <person name="Zhao Q."/>
            <person name="Crabtree J."/>
            <person name="Allen J.E."/>
            <person name="Delcher A.L."/>
            <person name="Guiliano D.B."/>
            <person name="Miranda-Saavedra D."/>
            <person name="Angiuoli S.V."/>
            <person name="Creasy T."/>
            <person name="Amedeo P."/>
            <person name="Haas B."/>
            <person name="El-Sayed N.M."/>
            <person name="Wortman J.R."/>
            <person name="Feldblyum T."/>
            <person name="Tallon L."/>
            <person name="Schatz M."/>
            <person name="Shumway M."/>
            <person name="Koo H."/>
            <person name="Salzberg S.L."/>
            <person name="Schobel S."/>
            <person name="Pertea M."/>
            <person name="Pop M."/>
            <person name="White O."/>
            <person name="Barton G.J."/>
            <person name="Carlow C.K."/>
            <person name="Crawford M.J."/>
            <person name="Daub J."/>
            <person name="Dimmic M.W."/>
            <person name="Estes C.F."/>
            <person name="Foster J.M."/>
            <person name="Ganatra M."/>
            <person name="Gregory W.F."/>
            <person name="Johnson N.M."/>
            <person name="Jin J."/>
            <person name="Komuniecki R."/>
            <person name="Korf I."/>
            <person name="Kumar S."/>
            <person name="Laney S."/>
            <person name="Li B.W."/>
            <person name="Li W."/>
            <person name="Lindblom T.H."/>
            <person name="Lustigman S."/>
            <person name="Ma D."/>
            <person name="Maina C.V."/>
            <person name="Martin D.M."/>
            <person name="McCarter J.P."/>
            <person name="McReynolds L."/>
            <person name="Mitreva M."/>
            <person name="Nutman T.B."/>
            <person name="Parkinson J."/>
            <person name="Peregrin-Alvarez J.M."/>
            <person name="Poole C."/>
            <person name="Ren Q."/>
            <person name="Saunders L."/>
            <person name="Sluder A.E."/>
            <person name="Smith K."/>
            <person name="Stanke M."/>
            <person name="Unnasch T.R."/>
            <person name="Ware J."/>
            <person name="Wei A.D."/>
            <person name="Weil G."/>
            <person name="Williams D.J."/>
            <person name="Zhang Y."/>
            <person name="Williams S.A."/>
            <person name="Fraser-Liggett C."/>
            <person name="Slatko B."/>
            <person name="Blaxter M.L."/>
            <person name="Scott A.L."/>
        </authorList>
    </citation>
    <scope>NUCLEOTIDE SEQUENCE</scope>
    <source>
        <strain evidence="1">FR3</strain>
    </source>
</reference>
<accession>A0A1I9G985</accession>
<name>A0A1I9G985_BRUMA</name>
<reference evidence="1" key="2">
    <citation type="submission" date="2012-12" db="EMBL/GenBank/DDBJ databases">
        <authorList>
            <consortium name="WormBase Consortium"/>
            <person name="Ghedin E."/>
            <person name="Paulini M."/>
        </authorList>
    </citation>
    <scope>NUCLEOTIDE SEQUENCE</scope>
    <source>
        <strain evidence="1">FR3</strain>
    </source>
</reference>
<sequence length="49" mass="5741">MRSALSEEESKWLIEVQRSDAEEDAASLLKFLLKKWMYKFGVEVSGKFE</sequence>
<dbReference type="EMBL" id="LN857782">
    <property type="protein sequence ID" value="CDQ07147.1"/>
    <property type="molecule type" value="Genomic_DNA"/>
</dbReference>
<gene>
    <name evidence="1" type="primary">Bm11410</name>
    <name evidence="1" type="ORF">BM_Bm11410</name>
</gene>
<proteinExistence type="predicted"/>
<organism evidence="1">
    <name type="scientific">Brugia malayi</name>
    <name type="common">Filarial nematode worm</name>
    <dbReference type="NCBI Taxonomy" id="6279"/>
    <lineage>
        <taxon>Eukaryota</taxon>
        <taxon>Metazoa</taxon>
        <taxon>Ecdysozoa</taxon>
        <taxon>Nematoda</taxon>
        <taxon>Chromadorea</taxon>
        <taxon>Rhabditida</taxon>
        <taxon>Spirurina</taxon>
        <taxon>Spiruromorpha</taxon>
        <taxon>Filarioidea</taxon>
        <taxon>Onchocercidae</taxon>
        <taxon>Brugia</taxon>
    </lineage>
</organism>
<evidence type="ECO:0000313" key="1">
    <source>
        <dbReference type="EMBL" id="CDQ07147.1"/>
    </source>
</evidence>
<dbReference type="AlphaFoldDB" id="A0A1I9G985"/>
<protein>
    <submittedName>
        <fullName evidence="1">Bm11410</fullName>
    </submittedName>
</protein>